<reference evidence="2 3" key="1">
    <citation type="submission" date="2019-02" db="EMBL/GenBank/DDBJ databases">
        <title>Draft genome sequences of novel Actinobacteria.</title>
        <authorList>
            <person name="Sahin N."/>
            <person name="Ay H."/>
            <person name="Saygin H."/>
        </authorList>
    </citation>
    <scope>NUCLEOTIDE SEQUENCE [LARGE SCALE GENOMIC DNA]</scope>
    <source>
        <strain evidence="2 3">16K104</strain>
    </source>
</reference>
<feature type="region of interest" description="Disordered" evidence="1">
    <location>
        <begin position="36"/>
        <end position="58"/>
    </location>
</feature>
<name>A0A4R4WUZ3_9ACTN</name>
<comment type="caution">
    <text evidence="2">The sequence shown here is derived from an EMBL/GenBank/DDBJ whole genome shotgun (WGS) entry which is preliminary data.</text>
</comment>
<keyword evidence="3" id="KW-1185">Reference proteome</keyword>
<protein>
    <submittedName>
        <fullName evidence="2">Uncharacterized protein</fullName>
    </submittedName>
</protein>
<dbReference type="RefSeq" id="WP_132322636.1">
    <property type="nucleotide sequence ID" value="NZ_SMKR01000091.1"/>
</dbReference>
<proteinExistence type="predicted"/>
<dbReference type="AlphaFoldDB" id="A0A4R4WUZ3"/>
<gene>
    <name evidence="2" type="ORF">E1218_20780</name>
</gene>
<evidence type="ECO:0000313" key="2">
    <source>
        <dbReference type="EMBL" id="TDD21455.1"/>
    </source>
</evidence>
<feature type="compositionally biased region" description="Basic and acidic residues" evidence="1">
    <location>
        <begin position="36"/>
        <end position="45"/>
    </location>
</feature>
<dbReference type="Proteomes" id="UP000295172">
    <property type="component" value="Unassembled WGS sequence"/>
</dbReference>
<sequence>MTERAAAELTVNALMSAWRALGGAADLTDVVDRRLREDEDRDGMPAERPSGFDTPSPRRRLSLRWRAARTGVAGRTSSRW</sequence>
<organism evidence="2 3">
    <name type="scientific">Kribbella turkmenica</name>
    <dbReference type="NCBI Taxonomy" id="2530375"/>
    <lineage>
        <taxon>Bacteria</taxon>
        <taxon>Bacillati</taxon>
        <taxon>Actinomycetota</taxon>
        <taxon>Actinomycetes</taxon>
        <taxon>Propionibacteriales</taxon>
        <taxon>Kribbellaceae</taxon>
        <taxon>Kribbella</taxon>
    </lineage>
</organism>
<accession>A0A4R4WUZ3</accession>
<evidence type="ECO:0000313" key="3">
    <source>
        <dbReference type="Proteomes" id="UP000295172"/>
    </source>
</evidence>
<dbReference type="EMBL" id="SMKR01000091">
    <property type="protein sequence ID" value="TDD21455.1"/>
    <property type="molecule type" value="Genomic_DNA"/>
</dbReference>
<evidence type="ECO:0000256" key="1">
    <source>
        <dbReference type="SAM" id="MobiDB-lite"/>
    </source>
</evidence>